<gene>
    <name evidence="1" type="ORF">QYF61_009831</name>
</gene>
<organism evidence="1 2">
    <name type="scientific">Mycteria americana</name>
    <name type="common">Wood stork</name>
    <dbReference type="NCBI Taxonomy" id="33587"/>
    <lineage>
        <taxon>Eukaryota</taxon>
        <taxon>Metazoa</taxon>
        <taxon>Chordata</taxon>
        <taxon>Craniata</taxon>
        <taxon>Vertebrata</taxon>
        <taxon>Euteleostomi</taxon>
        <taxon>Archelosauria</taxon>
        <taxon>Archosauria</taxon>
        <taxon>Dinosauria</taxon>
        <taxon>Saurischia</taxon>
        <taxon>Theropoda</taxon>
        <taxon>Coelurosauria</taxon>
        <taxon>Aves</taxon>
        <taxon>Neognathae</taxon>
        <taxon>Neoaves</taxon>
        <taxon>Aequornithes</taxon>
        <taxon>Ciconiiformes</taxon>
        <taxon>Ciconiidae</taxon>
        <taxon>Mycteria</taxon>
    </lineage>
</organism>
<evidence type="ECO:0000313" key="1">
    <source>
        <dbReference type="EMBL" id="KAK4808528.1"/>
    </source>
</evidence>
<name>A0AAN7MEP9_MYCAM</name>
<keyword evidence="2" id="KW-1185">Reference proteome</keyword>
<sequence length="105" mass="11392">MISQRRTRENVGPLLTGVGDLETKDTEKAEALGAFFDSVFRGGVLEAGQRDNPSPLLSTGEATTGVLAQVLGSPLQERHGHTGENPAKGHKDYERYWSISHMKEG</sequence>
<proteinExistence type="predicted"/>
<comment type="caution">
    <text evidence="1">The sequence shown here is derived from an EMBL/GenBank/DDBJ whole genome shotgun (WGS) entry which is preliminary data.</text>
</comment>
<dbReference type="Proteomes" id="UP001333110">
    <property type="component" value="Unassembled WGS sequence"/>
</dbReference>
<evidence type="ECO:0000313" key="2">
    <source>
        <dbReference type="Proteomes" id="UP001333110"/>
    </source>
</evidence>
<accession>A0AAN7MEP9</accession>
<dbReference type="EMBL" id="JAUNZN010000024">
    <property type="protein sequence ID" value="KAK4808528.1"/>
    <property type="molecule type" value="Genomic_DNA"/>
</dbReference>
<reference evidence="1 2" key="1">
    <citation type="journal article" date="2023" name="J. Hered.">
        <title>Chromosome-level genome of the wood stork (Mycteria americana) provides insight into avian chromosome evolution.</title>
        <authorList>
            <person name="Flamio R. Jr."/>
            <person name="Ramstad K.M."/>
        </authorList>
    </citation>
    <scope>NUCLEOTIDE SEQUENCE [LARGE SCALE GENOMIC DNA]</scope>
    <source>
        <strain evidence="1">JAX WOST 10</strain>
    </source>
</reference>
<protein>
    <submittedName>
        <fullName evidence="1">Uncharacterized protein</fullName>
    </submittedName>
</protein>
<dbReference type="AlphaFoldDB" id="A0AAN7MEP9"/>